<dbReference type="EMBL" id="CM039433">
    <property type="protein sequence ID" value="KAI4328236.1"/>
    <property type="molecule type" value="Genomic_DNA"/>
</dbReference>
<comment type="caution">
    <text evidence="1">The sequence shown here is derived from an EMBL/GenBank/DDBJ whole genome shotgun (WGS) entry which is preliminary data.</text>
</comment>
<sequence>MESESKQVQQKLEVLDILKEAVTIYVKNINFIIFNLLTSLPFFCVMVYFEILLQKTLVETPEIIKSLRFYERDYGFGWVMYYHPFDRRPITVKSFSKDYLPDLIQLGFIYSVPLHVLELCTAVVTMDLASKLRSEENKMSLKQMFQASTDISIMKGTLITSLYMLFLSNCILLAFPWIVNNSYMFFNTFGCFYFFMVICSLGVGKLLLVYVEWSAIWNMSIVISVLEEIYGVRALRLSYFFSRGNQERGLLLMLVFFVLGLCLRVSCVSLGCYKGGYGIFLQIGLFCVLTTVKWLSCMVYFYDCKERKMEKKVGEKADEDLESAS</sequence>
<dbReference type="Proteomes" id="UP000828941">
    <property type="component" value="Chromosome 8"/>
</dbReference>
<evidence type="ECO:0000313" key="2">
    <source>
        <dbReference type="Proteomes" id="UP000828941"/>
    </source>
</evidence>
<proteinExistence type="predicted"/>
<evidence type="ECO:0000313" key="1">
    <source>
        <dbReference type="EMBL" id="KAI4328236.1"/>
    </source>
</evidence>
<accession>A0ACB9MW33</accession>
<keyword evidence="2" id="KW-1185">Reference proteome</keyword>
<organism evidence="1 2">
    <name type="scientific">Bauhinia variegata</name>
    <name type="common">Purple orchid tree</name>
    <name type="synonym">Phanera variegata</name>
    <dbReference type="NCBI Taxonomy" id="167791"/>
    <lineage>
        <taxon>Eukaryota</taxon>
        <taxon>Viridiplantae</taxon>
        <taxon>Streptophyta</taxon>
        <taxon>Embryophyta</taxon>
        <taxon>Tracheophyta</taxon>
        <taxon>Spermatophyta</taxon>
        <taxon>Magnoliopsida</taxon>
        <taxon>eudicotyledons</taxon>
        <taxon>Gunneridae</taxon>
        <taxon>Pentapetalae</taxon>
        <taxon>rosids</taxon>
        <taxon>fabids</taxon>
        <taxon>Fabales</taxon>
        <taxon>Fabaceae</taxon>
        <taxon>Cercidoideae</taxon>
        <taxon>Cercideae</taxon>
        <taxon>Bauhiniinae</taxon>
        <taxon>Bauhinia</taxon>
    </lineage>
</organism>
<name>A0ACB9MW33_BAUVA</name>
<gene>
    <name evidence="1" type="ORF">L6164_020609</name>
</gene>
<protein>
    <submittedName>
        <fullName evidence="1">Uncharacterized protein</fullName>
    </submittedName>
</protein>
<reference evidence="1 2" key="1">
    <citation type="journal article" date="2022" name="DNA Res.">
        <title>Chromosomal-level genome assembly of the orchid tree Bauhinia variegata (Leguminosae; Cercidoideae) supports the allotetraploid origin hypothesis of Bauhinia.</title>
        <authorList>
            <person name="Zhong Y."/>
            <person name="Chen Y."/>
            <person name="Zheng D."/>
            <person name="Pang J."/>
            <person name="Liu Y."/>
            <person name="Luo S."/>
            <person name="Meng S."/>
            <person name="Qian L."/>
            <person name="Wei D."/>
            <person name="Dai S."/>
            <person name="Zhou R."/>
        </authorList>
    </citation>
    <scope>NUCLEOTIDE SEQUENCE [LARGE SCALE GENOMIC DNA]</scope>
    <source>
        <strain evidence="1">BV-YZ2020</strain>
    </source>
</reference>